<organism evidence="3 4">
    <name type="scientific">Ramlibacter rhizophilus</name>
    <dbReference type="NCBI Taxonomy" id="1781167"/>
    <lineage>
        <taxon>Bacteria</taxon>
        <taxon>Pseudomonadati</taxon>
        <taxon>Pseudomonadota</taxon>
        <taxon>Betaproteobacteria</taxon>
        <taxon>Burkholderiales</taxon>
        <taxon>Comamonadaceae</taxon>
        <taxon>Ramlibacter</taxon>
    </lineage>
</organism>
<dbReference type="EMBL" id="SMLL01000004">
    <property type="protein sequence ID" value="TFY99846.1"/>
    <property type="molecule type" value="Genomic_DNA"/>
</dbReference>
<dbReference type="RefSeq" id="WP_135285389.1">
    <property type="nucleotide sequence ID" value="NZ_SMLL01000004.1"/>
</dbReference>
<reference evidence="3 4" key="1">
    <citation type="submission" date="2019-03" db="EMBL/GenBank/DDBJ databases">
        <title>Ramlibacter rhizophilus CCTCC AB2015357, whole genome shotgun sequence.</title>
        <authorList>
            <person name="Zhang X."/>
            <person name="Feng G."/>
            <person name="Zhu H."/>
        </authorList>
    </citation>
    <scope>NUCLEOTIDE SEQUENCE [LARGE SCALE GENOMIC DNA]</scope>
    <source>
        <strain evidence="3 4">CCTCC AB2015357</strain>
    </source>
</reference>
<comment type="caution">
    <text evidence="3">The sequence shown here is derived from an EMBL/GenBank/DDBJ whole genome shotgun (WGS) entry which is preliminary data.</text>
</comment>
<dbReference type="SUPFAM" id="SSF53850">
    <property type="entry name" value="Periplasmic binding protein-like II"/>
    <property type="match status" value="1"/>
</dbReference>
<dbReference type="SMART" id="SM00062">
    <property type="entry name" value="PBPb"/>
    <property type="match status" value="1"/>
</dbReference>
<gene>
    <name evidence="3" type="ORF">EZ242_11980</name>
</gene>
<dbReference type="Pfam" id="PF00497">
    <property type="entry name" value="SBP_bac_3"/>
    <property type="match status" value="1"/>
</dbReference>
<dbReference type="InterPro" id="IPR001638">
    <property type="entry name" value="Solute-binding_3/MltF_N"/>
</dbReference>
<dbReference type="Proteomes" id="UP000297564">
    <property type="component" value="Unassembled WGS sequence"/>
</dbReference>
<feature type="domain" description="Solute-binding protein family 3/N-terminal" evidence="2">
    <location>
        <begin position="26"/>
        <end position="247"/>
    </location>
</feature>
<dbReference type="PANTHER" id="PTHR35936">
    <property type="entry name" value="MEMBRANE-BOUND LYTIC MUREIN TRANSGLYCOSYLASE F"/>
    <property type="match status" value="1"/>
</dbReference>
<dbReference type="PANTHER" id="PTHR35936:SF17">
    <property type="entry name" value="ARGININE-BINDING EXTRACELLULAR PROTEIN ARTP"/>
    <property type="match status" value="1"/>
</dbReference>
<evidence type="ECO:0000256" key="1">
    <source>
        <dbReference type="ARBA" id="ARBA00022729"/>
    </source>
</evidence>
<keyword evidence="4" id="KW-1185">Reference proteome</keyword>
<evidence type="ECO:0000259" key="2">
    <source>
        <dbReference type="SMART" id="SM00062"/>
    </source>
</evidence>
<proteinExistence type="predicted"/>
<evidence type="ECO:0000313" key="3">
    <source>
        <dbReference type="EMBL" id="TFY99846.1"/>
    </source>
</evidence>
<accession>A0A4Z0BKK6</accession>
<dbReference type="Gene3D" id="3.40.190.10">
    <property type="entry name" value="Periplasmic binding protein-like II"/>
    <property type="match status" value="2"/>
</dbReference>
<sequence length="254" mass="26945">MAASSFSLDDQAGREQALSVLAPQGRLRAAINFGNAALAQRGAAGEVSGVSVDLAGALARELGVPCEYVGYEAAGKVSEGMGQWDVAFLAIDPVRAERLAFTSPYVLISACYMVRTDSPLQTPAEVDAPGHRVGVGRNAAYDLHLTRTLRHAQLVRCDTAPEAFALLESGRVDAAAGVRRVVQQYAAERRHLRVMAEDFMGIEQAVCVPRDALARAPQALAWLTRWVEAAKRSGFVAESLARSGQVEASVAPAA</sequence>
<protein>
    <submittedName>
        <fullName evidence="3">Transporter substrate-binding domain-containing protein</fullName>
    </submittedName>
</protein>
<evidence type="ECO:0000313" key="4">
    <source>
        <dbReference type="Proteomes" id="UP000297564"/>
    </source>
</evidence>
<keyword evidence="1" id="KW-0732">Signal</keyword>
<name>A0A4Z0BKK6_9BURK</name>
<dbReference type="AlphaFoldDB" id="A0A4Z0BKK6"/>
<dbReference type="OrthoDB" id="571173at2"/>